<reference evidence="2 3" key="1">
    <citation type="submission" date="2022-10" db="EMBL/GenBank/DDBJ databases">
        <title>WGS assembly of Paspalum vaginatum 540-79.</title>
        <authorList>
            <person name="Sun G."/>
            <person name="Wase N."/>
            <person name="Shu S."/>
            <person name="Jenkins J."/>
            <person name="Zhou B."/>
            <person name="Torres-Rodriguez J."/>
            <person name="Chen C."/>
            <person name="Sandor L."/>
            <person name="Plott C."/>
            <person name="Yoshinga Y."/>
            <person name="Daum C."/>
            <person name="Qi P."/>
            <person name="Barry K."/>
            <person name="Lipzen A."/>
            <person name="Berry L."/>
            <person name="Pedersen C."/>
            <person name="Gottilla T."/>
            <person name="Foltz A."/>
            <person name="Yu H."/>
            <person name="O'Malley R."/>
            <person name="Zhang C."/>
            <person name="Devos K."/>
            <person name="Sigmon B."/>
            <person name="Yu B."/>
            <person name="Obata T."/>
            <person name="Schmutz J."/>
            <person name="Schnable J."/>
        </authorList>
    </citation>
    <scope>NUCLEOTIDE SEQUENCE [LARGE SCALE GENOMIC DNA]</scope>
    <source>
        <strain evidence="3">cv. 540-79</strain>
    </source>
</reference>
<gene>
    <name evidence="2" type="ORF">BS78_K266600</name>
</gene>
<dbReference type="EMBL" id="MU629763">
    <property type="protein sequence ID" value="KAJ1255289.1"/>
    <property type="molecule type" value="Genomic_DNA"/>
</dbReference>
<organism evidence="2 3">
    <name type="scientific">Paspalum vaginatum</name>
    <name type="common">seashore paspalum</name>
    <dbReference type="NCBI Taxonomy" id="158149"/>
    <lineage>
        <taxon>Eukaryota</taxon>
        <taxon>Viridiplantae</taxon>
        <taxon>Streptophyta</taxon>
        <taxon>Embryophyta</taxon>
        <taxon>Tracheophyta</taxon>
        <taxon>Spermatophyta</taxon>
        <taxon>Magnoliopsida</taxon>
        <taxon>Liliopsida</taxon>
        <taxon>Poales</taxon>
        <taxon>Poaceae</taxon>
        <taxon>PACMAD clade</taxon>
        <taxon>Panicoideae</taxon>
        <taxon>Andropogonodae</taxon>
        <taxon>Paspaleae</taxon>
        <taxon>Paspalinae</taxon>
        <taxon>Paspalum</taxon>
    </lineage>
</organism>
<feature type="region of interest" description="Disordered" evidence="1">
    <location>
        <begin position="1"/>
        <end position="30"/>
    </location>
</feature>
<keyword evidence="3" id="KW-1185">Reference proteome</keyword>
<evidence type="ECO:0000256" key="1">
    <source>
        <dbReference type="SAM" id="MobiDB-lite"/>
    </source>
</evidence>
<proteinExistence type="predicted"/>
<evidence type="ECO:0000313" key="2">
    <source>
        <dbReference type="EMBL" id="KAJ1255289.1"/>
    </source>
</evidence>
<protein>
    <submittedName>
        <fullName evidence="2">Uncharacterized protein</fullName>
    </submittedName>
</protein>
<dbReference type="AlphaFoldDB" id="A0A9W7XAD9"/>
<dbReference type="Proteomes" id="UP001164776">
    <property type="component" value="Unassembled WGS sequence"/>
</dbReference>
<accession>A0A9W7XAD9</accession>
<sequence>MLPKLSLFSGPPQMPHPQSTNFAAGAASEAASIQTPLPDRTPIHSICHMRRPGVLRRWCCELQARGKRQKLAVGAAASGTPPSTAACVCGVQQDGLGPAAAGWGPDA</sequence>
<evidence type="ECO:0000313" key="3">
    <source>
        <dbReference type="Proteomes" id="UP001164776"/>
    </source>
</evidence>
<name>A0A9W7XAD9_9POAL</name>
<comment type="caution">
    <text evidence="2">The sequence shown here is derived from an EMBL/GenBank/DDBJ whole genome shotgun (WGS) entry which is preliminary data.</text>
</comment>